<keyword evidence="3" id="KW-1185">Reference proteome</keyword>
<comment type="caution">
    <text evidence="2">The sequence shown here is derived from an EMBL/GenBank/DDBJ whole genome shotgun (WGS) entry which is preliminary data.</text>
</comment>
<accession>A0A8J5JP64</accession>
<dbReference type="Proteomes" id="UP000747542">
    <property type="component" value="Unassembled WGS sequence"/>
</dbReference>
<feature type="non-terminal residue" evidence="2">
    <location>
        <position position="1"/>
    </location>
</feature>
<name>A0A8J5JP64_HOMAM</name>
<evidence type="ECO:0000313" key="3">
    <source>
        <dbReference type="Proteomes" id="UP000747542"/>
    </source>
</evidence>
<gene>
    <name evidence="2" type="ORF">Hamer_G016614</name>
</gene>
<protein>
    <submittedName>
        <fullName evidence="2">Uncharacterized protein</fullName>
    </submittedName>
</protein>
<feature type="compositionally biased region" description="Low complexity" evidence="1">
    <location>
        <begin position="153"/>
        <end position="168"/>
    </location>
</feature>
<evidence type="ECO:0000313" key="2">
    <source>
        <dbReference type="EMBL" id="KAG7159220.1"/>
    </source>
</evidence>
<reference evidence="2" key="1">
    <citation type="journal article" date="2021" name="Sci. Adv.">
        <title>The American lobster genome reveals insights on longevity, neural, and immune adaptations.</title>
        <authorList>
            <person name="Polinski J.M."/>
            <person name="Zimin A.V."/>
            <person name="Clark K.F."/>
            <person name="Kohn A.B."/>
            <person name="Sadowski N."/>
            <person name="Timp W."/>
            <person name="Ptitsyn A."/>
            <person name="Khanna P."/>
            <person name="Romanova D.Y."/>
            <person name="Williams P."/>
            <person name="Greenwood S.J."/>
            <person name="Moroz L.L."/>
            <person name="Walt D.R."/>
            <person name="Bodnar A.G."/>
        </authorList>
    </citation>
    <scope>NUCLEOTIDE SEQUENCE</scope>
    <source>
        <strain evidence="2">GMGI-L3</strain>
    </source>
</reference>
<evidence type="ECO:0000256" key="1">
    <source>
        <dbReference type="SAM" id="MobiDB-lite"/>
    </source>
</evidence>
<dbReference type="AlphaFoldDB" id="A0A8J5JP64"/>
<sequence>MRNVFSVHVSGGEDISGFQEEYIDLQENQMQKKRFESLQYWKFWTQLQDKPILTQEAGFVGLVMIKTKARNRDPQPELRSALPINIKPVLEELPPMRQCHDHLSPVTHQSTPRHYDEPATPAYSLIQSVTQPVNGSENRHKLMKVVEERHPVTSSSISSSHLTHTSTSANRCGEPDGTQGMTLMVLRVEMMLMVLQVGMTLDAEV</sequence>
<dbReference type="EMBL" id="JAHLQT010033762">
    <property type="protein sequence ID" value="KAG7159220.1"/>
    <property type="molecule type" value="Genomic_DNA"/>
</dbReference>
<proteinExistence type="predicted"/>
<feature type="region of interest" description="Disordered" evidence="1">
    <location>
        <begin position="151"/>
        <end position="176"/>
    </location>
</feature>
<organism evidence="2 3">
    <name type="scientific">Homarus americanus</name>
    <name type="common">American lobster</name>
    <dbReference type="NCBI Taxonomy" id="6706"/>
    <lineage>
        <taxon>Eukaryota</taxon>
        <taxon>Metazoa</taxon>
        <taxon>Ecdysozoa</taxon>
        <taxon>Arthropoda</taxon>
        <taxon>Crustacea</taxon>
        <taxon>Multicrustacea</taxon>
        <taxon>Malacostraca</taxon>
        <taxon>Eumalacostraca</taxon>
        <taxon>Eucarida</taxon>
        <taxon>Decapoda</taxon>
        <taxon>Pleocyemata</taxon>
        <taxon>Astacidea</taxon>
        <taxon>Nephropoidea</taxon>
        <taxon>Nephropidae</taxon>
        <taxon>Homarus</taxon>
    </lineage>
</organism>